<keyword evidence="2" id="KW-1133">Transmembrane helix</keyword>
<accession>A0ABR0BEZ2</accession>
<feature type="transmembrane region" description="Helical" evidence="2">
    <location>
        <begin position="455"/>
        <end position="477"/>
    </location>
</feature>
<feature type="region of interest" description="Disordered" evidence="1">
    <location>
        <begin position="195"/>
        <end position="250"/>
    </location>
</feature>
<feature type="transmembrane region" description="Helical" evidence="2">
    <location>
        <begin position="484"/>
        <end position="503"/>
    </location>
</feature>
<gene>
    <name evidence="3" type="ORF">Purlil1_13114</name>
</gene>
<dbReference type="Proteomes" id="UP001287286">
    <property type="component" value="Unassembled WGS sequence"/>
</dbReference>
<comment type="caution">
    <text evidence="3">The sequence shown here is derived from an EMBL/GenBank/DDBJ whole genome shotgun (WGS) entry which is preliminary data.</text>
</comment>
<organism evidence="3 4">
    <name type="scientific">Purpureocillium lilacinum</name>
    <name type="common">Paecilomyces lilacinus</name>
    <dbReference type="NCBI Taxonomy" id="33203"/>
    <lineage>
        <taxon>Eukaryota</taxon>
        <taxon>Fungi</taxon>
        <taxon>Dikarya</taxon>
        <taxon>Ascomycota</taxon>
        <taxon>Pezizomycotina</taxon>
        <taxon>Sordariomycetes</taxon>
        <taxon>Hypocreomycetidae</taxon>
        <taxon>Hypocreales</taxon>
        <taxon>Ophiocordycipitaceae</taxon>
        <taxon>Purpureocillium</taxon>
    </lineage>
</organism>
<evidence type="ECO:0000313" key="3">
    <source>
        <dbReference type="EMBL" id="KAK4073275.1"/>
    </source>
</evidence>
<keyword evidence="4" id="KW-1185">Reference proteome</keyword>
<proteinExistence type="predicted"/>
<keyword evidence="2" id="KW-0472">Membrane</keyword>
<evidence type="ECO:0008006" key="5">
    <source>
        <dbReference type="Google" id="ProtNLM"/>
    </source>
</evidence>
<name>A0ABR0BEZ2_PURLI</name>
<evidence type="ECO:0000313" key="4">
    <source>
        <dbReference type="Proteomes" id="UP001287286"/>
    </source>
</evidence>
<evidence type="ECO:0000256" key="1">
    <source>
        <dbReference type="SAM" id="MobiDB-lite"/>
    </source>
</evidence>
<keyword evidence="2" id="KW-0812">Transmembrane</keyword>
<evidence type="ECO:0000256" key="2">
    <source>
        <dbReference type="SAM" id="Phobius"/>
    </source>
</evidence>
<reference evidence="3 4" key="1">
    <citation type="journal article" date="2024" name="Microbiol. Resour. Announc.">
        <title>Genome annotations for the ascomycete fungi Trichoderma harzianum, Trichoderma aggressivum, and Purpureocillium lilacinum.</title>
        <authorList>
            <person name="Beijen E.P.W."/>
            <person name="Ohm R.A."/>
        </authorList>
    </citation>
    <scope>NUCLEOTIDE SEQUENCE [LARGE SCALE GENOMIC DNA]</scope>
    <source>
        <strain evidence="3 4">CBS 150709</strain>
    </source>
</reference>
<feature type="region of interest" description="Disordered" evidence="1">
    <location>
        <begin position="1"/>
        <end position="32"/>
    </location>
</feature>
<protein>
    <recommendedName>
        <fullName evidence="5">Transmembrane protein</fullName>
    </recommendedName>
</protein>
<sequence>MLTGTARAFSSDWPPCLGQPANPEHPPLSGFDPKVAVKSHRPINAMLLKIAQWWIGFPDSGCDSYFALLHSEHRYPAQVEAVTGLVDSVHITTLSPESPEQSAMITSKHKGDLASVLKAEEDLCVGSENVTMWSWLQLRFMAVFFPPAQGFQRISYVCGCGDLSYLDVKGSSEDGIENFRRRILNSTAAVRGRAQNFATPSHVPSAPTPARLGQDTAVSARGDQAQINSGAQRRPLQAPDHSTTRARAGTPSTPQFLLLCINTKNSTILTQIEVSTFTSDEYLFREIRLAYQKAREEHEWRVCMFFPEWARNGTESLFARLPGLPALPNYINIFSILRHTLGAARLHRVSSADFVRFHLVPVGEDCCPMWFKTREFPPVSEVMKRRYIYEAMPMQDVEISTIPLAELLKPAPHFDTFWMTLFPKKLSEELRRPASGGNHVIGWGIHINESMNWPVVLLGLLAMLVTISVSVVICSVLTADKSSAFRLGAYLTALLTLCFTYQYQAWKEAPP</sequence>
<dbReference type="EMBL" id="JAWRVI010000167">
    <property type="protein sequence ID" value="KAK4073275.1"/>
    <property type="molecule type" value="Genomic_DNA"/>
</dbReference>